<organism evidence="1 2">
    <name type="scientific">Rhodoplanes elegans</name>
    <dbReference type="NCBI Taxonomy" id="29408"/>
    <lineage>
        <taxon>Bacteria</taxon>
        <taxon>Pseudomonadati</taxon>
        <taxon>Pseudomonadota</taxon>
        <taxon>Alphaproteobacteria</taxon>
        <taxon>Hyphomicrobiales</taxon>
        <taxon>Nitrobacteraceae</taxon>
        <taxon>Rhodoplanes</taxon>
    </lineage>
</organism>
<dbReference type="RefSeq" id="WP_170146042.1">
    <property type="nucleotide sequence ID" value="NZ_NHSK01000030.1"/>
</dbReference>
<dbReference type="SUPFAM" id="SSF81606">
    <property type="entry name" value="PP2C-like"/>
    <property type="match status" value="1"/>
</dbReference>
<protein>
    <recommendedName>
        <fullName evidence="3">Protein phosphatase 2C domain-containing protein</fullName>
    </recommendedName>
</protein>
<dbReference type="AlphaFoldDB" id="A0A327K1S4"/>
<gene>
    <name evidence="1" type="ORF">CH338_25200</name>
</gene>
<evidence type="ECO:0008006" key="3">
    <source>
        <dbReference type="Google" id="ProtNLM"/>
    </source>
</evidence>
<dbReference type="InterPro" id="IPR036457">
    <property type="entry name" value="PPM-type-like_dom_sf"/>
</dbReference>
<keyword evidence="2" id="KW-1185">Reference proteome</keyword>
<dbReference type="EMBL" id="NPEU01000471">
    <property type="protein sequence ID" value="RAI31824.1"/>
    <property type="molecule type" value="Genomic_DNA"/>
</dbReference>
<name>A0A327K1S4_9BRAD</name>
<accession>A0A327K1S4</accession>
<evidence type="ECO:0000313" key="1">
    <source>
        <dbReference type="EMBL" id="RAI31824.1"/>
    </source>
</evidence>
<proteinExistence type="predicted"/>
<reference evidence="1 2" key="1">
    <citation type="submission" date="2017-07" db="EMBL/GenBank/DDBJ databases">
        <title>Draft Genome Sequences of Select Purple Nonsulfur Bacteria.</title>
        <authorList>
            <person name="Lasarre B."/>
            <person name="Mckinlay J.B."/>
        </authorList>
    </citation>
    <scope>NUCLEOTIDE SEQUENCE [LARGE SCALE GENOMIC DNA]</scope>
    <source>
        <strain evidence="1 2">DSM 11907</strain>
    </source>
</reference>
<dbReference type="Gene3D" id="3.60.40.10">
    <property type="entry name" value="PPM-type phosphatase domain"/>
    <property type="match status" value="1"/>
</dbReference>
<evidence type="ECO:0000313" key="2">
    <source>
        <dbReference type="Proteomes" id="UP000248863"/>
    </source>
</evidence>
<comment type="caution">
    <text evidence="1">The sequence shown here is derived from an EMBL/GenBank/DDBJ whole genome shotgun (WGS) entry which is preliminary data.</text>
</comment>
<sequence length="266" mass="28300">MRRVRAWSVPKEPEVPSENEDAFAANAAATAFAVCDGATESFASGRWARALAAAFVSHAPLDRALLAGARATYEQSFDMRRWPPYRRNAYRRGSYAALVGLMLWPKEHLYAIQAIGDSICVVAEVAPEGAAEGASAAAADSAGNGAADGAGAGPTLVRAFPLSSPAQFERRPVLLSTADHTNVVDGVHLLDQSGIWTVGRYAAHARTAFCLMTDALGAWLLGETEARLARLQAIESETAFADLVIEERAAGRLRRDDTTLMIVEAG</sequence>
<dbReference type="Proteomes" id="UP000248863">
    <property type="component" value="Unassembled WGS sequence"/>
</dbReference>